<protein>
    <recommendedName>
        <fullName evidence="2">YCII-related domain-containing protein</fullName>
    </recommendedName>
</protein>
<dbReference type="EMBL" id="JADCNN020000001">
    <property type="protein sequence ID" value="MBM6994362.1"/>
    <property type="molecule type" value="Genomic_DNA"/>
</dbReference>
<evidence type="ECO:0000313" key="3">
    <source>
        <dbReference type="EMBL" id="MBM6994362.1"/>
    </source>
</evidence>
<proteinExistence type="inferred from homology"/>
<organism evidence="3 4">
    <name type="scientific">Paenibacillus rhizolycopersici</name>
    <dbReference type="NCBI Taxonomy" id="2780073"/>
    <lineage>
        <taxon>Bacteria</taxon>
        <taxon>Bacillati</taxon>
        <taxon>Bacillota</taxon>
        <taxon>Bacilli</taxon>
        <taxon>Bacillales</taxon>
        <taxon>Paenibacillaceae</taxon>
        <taxon>Paenibacillus</taxon>
    </lineage>
</organism>
<comment type="similarity">
    <text evidence="1">Belongs to the YciI family.</text>
</comment>
<name>A0ABS2GZL5_9BACL</name>
<dbReference type="RefSeq" id="WP_193415552.1">
    <property type="nucleotide sequence ID" value="NZ_JADCNN020000001.1"/>
</dbReference>
<gene>
    <name evidence="3" type="ORF">IM700_001640</name>
</gene>
<dbReference type="Gene3D" id="3.30.70.1060">
    <property type="entry name" value="Dimeric alpha+beta barrel"/>
    <property type="match status" value="1"/>
</dbReference>
<dbReference type="Pfam" id="PF03795">
    <property type="entry name" value="YCII"/>
    <property type="match status" value="1"/>
</dbReference>
<reference evidence="3 4" key="1">
    <citation type="submission" date="2021-01" db="EMBL/GenBank/DDBJ databases">
        <title>Paenibacillus sp.nov. isolated from the rhizosphere soil of tomato plant.</title>
        <authorList>
            <person name="Thin K.K."/>
            <person name="Zhang X."/>
            <person name="He S."/>
        </authorList>
    </citation>
    <scope>NUCLEOTIDE SEQUENCE [LARGE SCALE GENOMIC DNA]</scope>
    <source>
        <strain evidence="3 4">DXFW5</strain>
    </source>
</reference>
<dbReference type="InterPro" id="IPR005545">
    <property type="entry name" value="YCII"/>
</dbReference>
<keyword evidence="4" id="KW-1185">Reference proteome</keyword>
<comment type="caution">
    <text evidence="3">The sequence shown here is derived from an EMBL/GenBank/DDBJ whole genome shotgun (WGS) entry which is preliminary data.</text>
</comment>
<dbReference type="PANTHER" id="PTHR37828">
    <property type="entry name" value="GSR2449 PROTEIN"/>
    <property type="match status" value="1"/>
</dbReference>
<evidence type="ECO:0000259" key="2">
    <source>
        <dbReference type="Pfam" id="PF03795"/>
    </source>
</evidence>
<dbReference type="SUPFAM" id="SSF54909">
    <property type="entry name" value="Dimeric alpha+beta barrel"/>
    <property type="match status" value="1"/>
</dbReference>
<dbReference type="PANTHER" id="PTHR37828:SF1">
    <property type="entry name" value="YCII-RELATED DOMAIN-CONTAINING PROTEIN"/>
    <property type="match status" value="1"/>
</dbReference>
<sequence length="105" mass="11924">MSEAPSFEEFKRYVILLSLNPGRRLDEELIREHVAHLRELDRNGQLVICGPFLDYKGGMVIIQADSLEEARGIAECDPFVKSGAENYELRTWAISCEENQHLGMG</sequence>
<evidence type="ECO:0000256" key="1">
    <source>
        <dbReference type="ARBA" id="ARBA00007689"/>
    </source>
</evidence>
<feature type="domain" description="YCII-related" evidence="2">
    <location>
        <begin position="12"/>
        <end position="92"/>
    </location>
</feature>
<evidence type="ECO:0000313" key="4">
    <source>
        <dbReference type="Proteomes" id="UP001516620"/>
    </source>
</evidence>
<accession>A0ABS2GZL5</accession>
<dbReference type="InterPro" id="IPR011008">
    <property type="entry name" value="Dimeric_a/b-barrel"/>
</dbReference>
<dbReference type="Proteomes" id="UP001516620">
    <property type="component" value="Unassembled WGS sequence"/>
</dbReference>